<dbReference type="SUPFAM" id="SSF46689">
    <property type="entry name" value="Homeodomain-like"/>
    <property type="match status" value="1"/>
</dbReference>
<dbReference type="EMBL" id="CM001439">
    <property type="protein sequence ID" value="EHR50268.1"/>
    <property type="molecule type" value="Genomic_DNA"/>
</dbReference>
<dbReference type="InterPro" id="IPR001647">
    <property type="entry name" value="HTH_TetR"/>
</dbReference>
<feature type="DNA-binding region" description="H-T-H motif" evidence="2">
    <location>
        <begin position="53"/>
        <end position="72"/>
    </location>
</feature>
<keyword evidence="1 2" id="KW-0238">DNA-binding</keyword>
<dbReference type="PRINTS" id="PR00455">
    <property type="entry name" value="HTHTETR"/>
</dbReference>
<dbReference type="eggNOG" id="COG1309">
    <property type="taxonomic scope" value="Bacteria"/>
</dbReference>
<dbReference type="PROSITE" id="PS01081">
    <property type="entry name" value="HTH_TETR_1"/>
    <property type="match status" value="1"/>
</dbReference>
<evidence type="ECO:0000256" key="1">
    <source>
        <dbReference type="ARBA" id="ARBA00023125"/>
    </source>
</evidence>
<dbReference type="STRING" id="882083.SacmaDRAFT_2012"/>
<dbReference type="HOGENOM" id="CLU_069356_2_1_11"/>
<dbReference type="InterPro" id="IPR041347">
    <property type="entry name" value="MftR_C"/>
</dbReference>
<accession>H5X8H2</accession>
<keyword evidence="5" id="KW-1185">Reference proteome</keyword>
<dbReference type="PROSITE" id="PS50977">
    <property type="entry name" value="HTH_TETR_2"/>
    <property type="match status" value="1"/>
</dbReference>
<evidence type="ECO:0000313" key="5">
    <source>
        <dbReference type="Proteomes" id="UP000004926"/>
    </source>
</evidence>
<dbReference type="PANTHER" id="PTHR30055">
    <property type="entry name" value="HTH-TYPE TRANSCRIPTIONAL REGULATOR RUTR"/>
    <property type="match status" value="1"/>
</dbReference>
<evidence type="ECO:0000259" key="3">
    <source>
        <dbReference type="PROSITE" id="PS50977"/>
    </source>
</evidence>
<dbReference type="Pfam" id="PF17754">
    <property type="entry name" value="TetR_C_14"/>
    <property type="match status" value="1"/>
</dbReference>
<sequence>MVRLLLFVNMRAETPTAPRQRAGRTVAGRRRLRRALTRAAIDLFLERGYDATTVDDIAAAAGVGRRTFFRYFRSKEDAIFPNHDELLVDIERKLADTDQRRDPLEAVCEAVRLVLDFYLDDPEVSLKRYALTRTVMSLRDKEVASVDRYQRVFTRYLRARFHAAGDPLAEMRAPIAGAAVAAAHNHVLRQWLRGDGAVDAHALADKAFAMVIDAYSACVHADREAAETGTDTVVAVLRTSTPATEVARLLDASLRPPSGQDDRP</sequence>
<dbReference type="GO" id="GO:0003700">
    <property type="term" value="F:DNA-binding transcription factor activity"/>
    <property type="evidence" value="ECO:0007669"/>
    <property type="project" value="TreeGrafter"/>
</dbReference>
<proteinExistence type="predicted"/>
<dbReference type="InterPro" id="IPR009057">
    <property type="entry name" value="Homeodomain-like_sf"/>
</dbReference>
<gene>
    <name evidence="4" type="ORF">SacmaDRAFT_2012</name>
</gene>
<dbReference type="AlphaFoldDB" id="H5X8H2"/>
<name>H5X8H2_9PSEU</name>
<reference evidence="4 5" key="1">
    <citation type="journal article" date="2012" name="Stand. Genomic Sci.">
        <title>Genome sequence of the ocean sediment bacterium Saccharomonospora marina type strain (XMU15(T)).</title>
        <authorList>
            <person name="Klenk H.P."/>
            <person name="Lu M."/>
            <person name="Lucas S."/>
            <person name="Lapidus A."/>
            <person name="Copeland A."/>
            <person name="Pitluck S."/>
            <person name="Goodwin L.A."/>
            <person name="Han C."/>
            <person name="Tapia R."/>
            <person name="Brambilla E.M."/>
            <person name="Potter G."/>
            <person name="Land M."/>
            <person name="Ivanova N."/>
            <person name="Rohde M."/>
            <person name="Goker M."/>
            <person name="Detter J.C."/>
            <person name="Li W.J."/>
            <person name="Kyrpides N.C."/>
            <person name="Woyke T."/>
        </authorList>
    </citation>
    <scope>NUCLEOTIDE SEQUENCE [LARGE SCALE GENOMIC DNA]</scope>
    <source>
        <strain evidence="4 5">XMU15</strain>
    </source>
</reference>
<feature type="domain" description="HTH tetR-type" evidence="3">
    <location>
        <begin position="30"/>
        <end position="90"/>
    </location>
</feature>
<dbReference type="GO" id="GO:0000976">
    <property type="term" value="F:transcription cis-regulatory region binding"/>
    <property type="evidence" value="ECO:0007669"/>
    <property type="project" value="TreeGrafter"/>
</dbReference>
<dbReference type="InterPro" id="IPR023772">
    <property type="entry name" value="DNA-bd_HTH_TetR-type_CS"/>
</dbReference>
<protein>
    <submittedName>
        <fullName evidence="4">Transcriptional regulator</fullName>
    </submittedName>
</protein>
<organism evidence="4 5">
    <name type="scientific">Saccharomonospora marina XMU15</name>
    <dbReference type="NCBI Taxonomy" id="882083"/>
    <lineage>
        <taxon>Bacteria</taxon>
        <taxon>Bacillati</taxon>
        <taxon>Actinomycetota</taxon>
        <taxon>Actinomycetes</taxon>
        <taxon>Pseudonocardiales</taxon>
        <taxon>Pseudonocardiaceae</taxon>
        <taxon>Saccharomonospora</taxon>
    </lineage>
</organism>
<dbReference type="PANTHER" id="PTHR30055:SF226">
    <property type="entry name" value="HTH-TYPE TRANSCRIPTIONAL REGULATOR PKSA"/>
    <property type="match status" value="1"/>
</dbReference>
<dbReference type="Gene3D" id="1.10.357.10">
    <property type="entry name" value="Tetracycline Repressor, domain 2"/>
    <property type="match status" value="1"/>
</dbReference>
<dbReference type="InterPro" id="IPR050109">
    <property type="entry name" value="HTH-type_TetR-like_transc_reg"/>
</dbReference>
<dbReference type="Gene3D" id="1.10.10.60">
    <property type="entry name" value="Homeodomain-like"/>
    <property type="match status" value="1"/>
</dbReference>
<dbReference type="Pfam" id="PF00440">
    <property type="entry name" value="TetR_N"/>
    <property type="match status" value="1"/>
</dbReference>
<evidence type="ECO:0000313" key="4">
    <source>
        <dbReference type="EMBL" id="EHR50268.1"/>
    </source>
</evidence>
<dbReference type="Proteomes" id="UP000004926">
    <property type="component" value="Chromosome"/>
</dbReference>
<evidence type="ECO:0000256" key="2">
    <source>
        <dbReference type="PROSITE-ProRule" id="PRU00335"/>
    </source>
</evidence>